<proteinExistence type="predicted"/>
<organism evidence="1">
    <name type="scientific">marine sediment metagenome</name>
    <dbReference type="NCBI Taxonomy" id="412755"/>
    <lineage>
        <taxon>unclassified sequences</taxon>
        <taxon>metagenomes</taxon>
        <taxon>ecological metagenomes</taxon>
    </lineage>
</organism>
<dbReference type="GO" id="GO:0003676">
    <property type="term" value="F:nucleic acid binding"/>
    <property type="evidence" value="ECO:0007669"/>
    <property type="project" value="InterPro"/>
</dbReference>
<dbReference type="EMBL" id="LAZR01005558">
    <property type="protein sequence ID" value="KKM98945.1"/>
    <property type="molecule type" value="Genomic_DNA"/>
</dbReference>
<dbReference type="AlphaFoldDB" id="A0A0F9PD57"/>
<accession>A0A0F9PD57</accession>
<reference evidence="1" key="1">
    <citation type="journal article" date="2015" name="Nature">
        <title>Complex archaea that bridge the gap between prokaryotes and eukaryotes.</title>
        <authorList>
            <person name="Spang A."/>
            <person name="Saw J.H."/>
            <person name="Jorgensen S.L."/>
            <person name="Zaremba-Niedzwiedzka K."/>
            <person name="Martijn J."/>
            <person name="Lind A.E."/>
            <person name="van Eijk R."/>
            <person name="Schleper C."/>
            <person name="Guy L."/>
            <person name="Ettema T.J."/>
        </authorList>
    </citation>
    <scope>NUCLEOTIDE SEQUENCE</scope>
</reference>
<dbReference type="InterPro" id="IPR011856">
    <property type="entry name" value="tRNA_endonuc-like_dom_sf"/>
</dbReference>
<comment type="caution">
    <text evidence="1">The sequence shown here is derived from an EMBL/GenBank/DDBJ whole genome shotgun (WGS) entry which is preliminary data.</text>
</comment>
<sequence length="98" mass="11318">MREADFQRQVVDLAKMLGWKVAWTWNSIHSPAGFPDLVLCRGHRLVHAELKMEKGKVTEPQAEWLMALASLPGEVYVWRPSCWKQIERVLSPYRNGGE</sequence>
<dbReference type="SUPFAM" id="SSF52980">
    <property type="entry name" value="Restriction endonuclease-like"/>
    <property type="match status" value="1"/>
</dbReference>
<evidence type="ECO:0000313" key="1">
    <source>
        <dbReference type="EMBL" id="KKM98945.1"/>
    </source>
</evidence>
<name>A0A0F9PD57_9ZZZZ</name>
<protein>
    <recommendedName>
        <fullName evidence="2">VRR-NUC domain-containing protein</fullName>
    </recommendedName>
</protein>
<dbReference type="InterPro" id="IPR011335">
    <property type="entry name" value="Restrct_endonuc-II-like"/>
</dbReference>
<dbReference type="Gene3D" id="3.40.1350.10">
    <property type="match status" value="1"/>
</dbReference>
<gene>
    <name evidence="1" type="ORF">LCGC14_1152840</name>
</gene>
<evidence type="ECO:0008006" key="2">
    <source>
        <dbReference type="Google" id="ProtNLM"/>
    </source>
</evidence>